<dbReference type="PRINTS" id="PR01078">
    <property type="entry name" value="AMINACHANNEL"/>
</dbReference>
<evidence type="ECO:0000256" key="10">
    <source>
        <dbReference type="ARBA" id="ARBA00023303"/>
    </source>
</evidence>
<sequence length="810" mass="93730">MYSRRNKSTFNYSKWGVGNVSMRDVYLQFAHHQEDMIASCRWKGVPCSHEDFQLILTDTGVCFTFNARFTPTSIADATGVNHGLQLVVNVEQYEHMKGPHNAVGLKLLLHRQGAVPLMEDFGDNVPLGLYTFVGVSITNKINMPAPYSDCVKDQKLRYFDRYSQAACYRECLTDFVVDKCHCRDYYMPSVDTDKSSVCNVSQYTTCLLPAIESVNKNLSAVCVCPKECNIVHYKTFMSYASPSLNIGNQFDLPAKYLNRSGKHINQSLNIKEVILPERRRANIRDAETVMRALPPLDFLHLVLQNFKEILRTLGSKRFAEFKERSDYVINIGFAVMQNVLQDDFIDVWEQMNLSNCVSGSFELYKIIRNSFDTNRKETWLSAVSLRLEEKLIASKRALHNLERVHEAYNNGDPLLNGTVTPEGRYDSLYFTSALFPQTAEINQTYIQLREQIHKYIQNIEALVRIYNADGQRRQARIQCFNYSDAFLEASVRYERYLRTYESLVVRKPLERILAERKLISNVEKRDVTLRNNFVENKYFFETLTSKAFKYYVEIKETHITDTIEVYLGKLKAKRLVSKLDVARELTSDRITQLLNNCIHIVPKIQNSIHDINKDCLRYIISTCKVVRLISNSTLLRSFVAKMSAHYNNTKAPEKAHGDRHFIYRRMNSSTLTELENECMSHFESRVRFSQSLQLTTLLKELSLRNLTSFKNRLESFIEMTRLDGKLFSRNFLELNIYMRDLRVQKYEQLEAYTLIDLLSDIGGSMGLLIGASVITLIEAIDAFAIALANRMRMKRKHLQRSSKMEADTDI</sequence>
<organism evidence="13 14">
    <name type="scientific">Ridgeia piscesae</name>
    <name type="common">Tubeworm</name>
    <dbReference type="NCBI Taxonomy" id="27915"/>
    <lineage>
        <taxon>Eukaryota</taxon>
        <taxon>Metazoa</taxon>
        <taxon>Spiralia</taxon>
        <taxon>Lophotrochozoa</taxon>
        <taxon>Annelida</taxon>
        <taxon>Polychaeta</taxon>
        <taxon>Sedentaria</taxon>
        <taxon>Canalipalpata</taxon>
        <taxon>Sabellida</taxon>
        <taxon>Siboglinidae</taxon>
        <taxon>Ridgeia</taxon>
    </lineage>
</organism>
<evidence type="ECO:0000256" key="2">
    <source>
        <dbReference type="ARBA" id="ARBA00022448"/>
    </source>
</evidence>
<comment type="similarity">
    <text evidence="11">Belongs to the amiloride-sensitive sodium channel (TC 1.A.6) family.</text>
</comment>
<evidence type="ECO:0000256" key="12">
    <source>
        <dbReference type="SAM" id="Phobius"/>
    </source>
</evidence>
<gene>
    <name evidence="13" type="ORF">NP493_210g01000</name>
</gene>
<evidence type="ECO:0000256" key="6">
    <source>
        <dbReference type="ARBA" id="ARBA00023053"/>
    </source>
</evidence>
<dbReference type="GO" id="GO:0015280">
    <property type="term" value="F:ligand-gated sodium channel activity"/>
    <property type="evidence" value="ECO:0007669"/>
    <property type="project" value="TreeGrafter"/>
</dbReference>
<keyword evidence="6" id="KW-0915">Sodium</keyword>
<evidence type="ECO:0000256" key="1">
    <source>
        <dbReference type="ARBA" id="ARBA00004141"/>
    </source>
</evidence>
<evidence type="ECO:0000256" key="5">
    <source>
        <dbReference type="ARBA" id="ARBA00022989"/>
    </source>
</evidence>
<comment type="caution">
    <text evidence="13">The sequence shown here is derived from an EMBL/GenBank/DDBJ whole genome shotgun (WGS) entry which is preliminary data.</text>
</comment>
<keyword evidence="10 11" id="KW-0407">Ion channel</keyword>
<accession>A0AAD9UED6</accession>
<dbReference type="Proteomes" id="UP001209878">
    <property type="component" value="Unassembled WGS sequence"/>
</dbReference>
<protein>
    <recommendedName>
        <fullName evidence="15">Amiloride-sensitive sodium channel</fullName>
    </recommendedName>
</protein>
<reference evidence="13" key="1">
    <citation type="journal article" date="2023" name="Mol. Biol. Evol.">
        <title>Third-Generation Sequencing Reveals the Adaptive Role of the Epigenome in Three Deep-Sea Polychaetes.</title>
        <authorList>
            <person name="Perez M."/>
            <person name="Aroh O."/>
            <person name="Sun Y."/>
            <person name="Lan Y."/>
            <person name="Juniper S.K."/>
            <person name="Young C.R."/>
            <person name="Angers B."/>
            <person name="Qian P.Y."/>
        </authorList>
    </citation>
    <scope>NUCLEOTIDE SEQUENCE</scope>
    <source>
        <strain evidence="13">R07B-5</strain>
    </source>
</reference>
<evidence type="ECO:0000313" key="13">
    <source>
        <dbReference type="EMBL" id="KAK2186215.1"/>
    </source>
</evidence>
<dbReference type="GO" id="GO:0005886">
    <property type="term" value="C:plasma membrane"/>
    <property type="evidence" value="ECO:0007669"/>
    <property type="project" value="TreeGrafter"/>
</dbReference>
<dbReference type="InterPro" id="IPR001873">
    <property type="entry name" value="ENaC"/>
</dbReference>
<comment type="subcellular location">
    <subcellularLocation>
        <location evidence="1">Membrane</location>
        <topology evidence="1">Multi-pass membrane protein</topology>
    </subcellularLocation>
</comment>
<dbReference type="AlphaFoldDB" id="A0AAD9UED6"/>
<keyword evidence="9 11" id="KW-0739">Sodium transport</keyword>
<name>A0AAD9UED6_RIDPI</name>
<evidence type="ECO:0008006" key="15">
    <source>
        <dbReference type="Google" id="ProtNLM"/>
    </source>
</evidence>
<dbReference type="PANTHER" id="PTHR11690">
    <property type="entry name" value="AMILORIDE-SENSITIVE SODIUM CHANNEL-RELATED"/>
    <property type="match status" value="1"/>
</dbReference>
<keyword evidence="2 11" id="KW-0813">Transport</keyword>
<dbReference type="Pfam" id="PF00858">
    <property type="entry name" value="ASC"/>
    <property type="match status" value="2"/>
</dbReference>
<dbReference type="EMBL" id="JAODUO010000209">
    <property type="protein sequence ID" value="KAK2186215.1"/>
    <property type="molecule type" value="Genomic_DNA"/>
</dbReference>
<keyword evidence="5 12" id="KW-1133">Transmembrane helix</keyword>
<dbReference type="Gene3D" id="2.60.470.10">
    <property type="entry name" value="Acid-sensing ion channels like domains"/>
    <property type="match status" value="1"/>
</dbReference>
<keyword evidence="14" id="KW-1185">Reference proteome</keyword>
<evidence type="ECO:0000256" key="8">
    <source>
        <dbReference type="ARBA" id="ARBA00023136"/>
    </source>
</evidence>
<keyword evidence="3 11" id="KW-0894">Sodium channel</keyword>
<keyword evidence="7 11" id="KW-0406">Ion transport</keyword>
<proteinExistence type="inferred from homology"/>
<keyword evidence="8 12" id="KW-0472">Membrane</keyword>
<dbReference type="Gene3D" id="1.10.287.770">
    <property type="entry name" value="YojJ-like"/>
    <property type="match status" value="1"/>
</dbReference>
<evidence type="ECO:0000313" key="14">
    <source>
        <dbReference type="Proteomes" id="UP001209878"/>
    </source>
</evidence>
<feature type="transmembrane region" description="Helical" evidence="12">
    <location>
        <begin position="765"/>
        <end position="788"/>
    </location>
</feature>
<evidence type="ECO:0000256" key="7">
    <source>
        <dbReference type="ARBA" id="ARBA00023065"/>
    </source>
</evidence>
<evidence type="ECO:0000256" key="4">
    <source>
        <dbReference type="ARBA" id="ARBA00022692"/>
    </source>
</evidence>
<evidence type="ECO:0000256" key="9">
    <source>
        <dbReference type="ARBA" id="ARBA00023201"/>
    </source>
</evidence>
<evidence type="ECO:0000256" key="3">
    <source>
        <dbReference type="ARBA" id="ARBA00022461"/>
    </source>
</evidence>
<keyword evidence="4 11" id="KW-0812">Transmembrane</keyword>
<evidence type="ECO:0000256" key="11">
    <source>
        <dbReference type="RuleBase" id="RU000679"/>
    </source>
</evidence>